<gene>
    <name evidence="8" type="ORF">P9H32_15985</name>
</gene>
<name>A0ABU5N1K1_9BACT</name>
<dbReference type="PANTHER" id="PTHR10755">
    <property type="entry name" value="COPROPORPHYRINOGEN III OXIDASE, MITOCHONDRIAL"/>
    <property type="match status" value="1"/>
</dbReference>
<evidence type="ECO:0000256" key="2">
    <source>
        <dbReference type="ARBA" id="ARBA00010644"/>
    </source>
</evidence>
<accession>A0ABU5N1K1</accession>
<evidence type="ECO:0000313" key="9">
    <source>
        <dbReference type="Proteomes" id="UP001290861"/>
    </source>
</evidence>
<protein>
    <recommendedName>
        <fullName evidence="4">coproporphyrinogen oxidase</fullName>
        <ecNumber evidence="4">1.3.3.3</ecNumber>
    </recommendedName>
</protein>
<evidence type="ECO:0000313" key="8">
    <source>
        <dbReference type="EMBL" id="MDZ8120131.1"/>
    </source>
</evidence>
<comment type="similarity">
    <text evidence="2">Belongs to the aerobic coproporphyrinogen-III oxidase family.</text>
</comment>
<organism evidence="8 9">
    <name type="scientific">Pontiella agarivorans</name>
    <dbReference type="NCBI Taxonomy" id="3038953"/>
    <lineage>
        <taxon>Bacteria</taxon>
        <taxon>Pseudomonadati</taxon>
        <taxon>Kiritimatiellota</taxon>
        <taxon>Kiritimatiellia</taxon>
        <taxon>Kiritimatiellales</taxon>
        <taxon>Pontiellaceae</taxon>
        <taxon>Pontiella</taxon>
    </lineage>
</organism>
<comment type="caution">
    <text evidence="8">The sequence shown here is derived from an EMBL/GenBank/DDBJ whole genome shotgun (WGS) entry which is preliminary data.</text>
</comment>
<comment type="pathway">
    <text evidence="1">Porphyrin-containing compound metabolism; protoporphyrin-IX biosynthesis; protoporphyrinogen-IX from coproporphyrinogen-III (O2 route): step 1/1.</text>
</comment>
<reference evidence="8 9" key="1">
    <citation type="journal article" date="2024" name="Appl. Environ. Microbiol.">
        <title>Pontiella agarivorans sp. nov., a novel marine anaerobic bacterium capable of degrading macroalgal polysaccharides and fixing nitrogen.</title>
        <authorList>
            <person name="Liu N."/>
            <person name="Kivenson V."/>
            <person name="Peng X."/>
            <person name="Cui Z."/>
            <person name="Lankiewicz T.S."/>
            <person name="Gosselin K.M."/>
            <person name="English C.J."/>
            <person name="Blair E.M."/>
            <person name="O'Malley M.A."/>
            <person name="Valentine D.L."/>
        </authorList>
    </citation>
    <scope>NUCLEOTIDE SEQUENCE [LARGE SCALE GENOMIC DNA]</scope>
    <source>
        <strain evidence="8 9">NLcol2</strain>
    </source>
</reference>
<evidence type="ECO:0000256" key="3">
    <source>
        <dbReference type="ARBA" id="ARBA00011738"/>
    </source>
</evidence>
<dbReference type="Pfam" id="PF01218">
    <property type="entry name" value="Coprogen_oxidas"/>
    <property type="match status" value="1"/>
</dbReference>
<keyword evidence="6" id="KW-0350">Heme biosynthesis</keyword>
<evidence type="ECO:0000256" key="7">
    <source>
        <dbReference type="ARBA" id="ARBA00023244"/>
    </source>
</evidence>
<dbReference type="InterPro" id="IPR036406">
    <property type="entry name" value="Coprogen_oxidase_aer_sf"/>
</dbReference>
<dbReference type="EMBL" id="JARVCO010000012">
    <property type="protein sequence ID" value="MDZ8120131.1"/>
    <property type="molecule type" value="Genomic_DNA"/>
</dbReference>
<dbReference type="SUPFAM" id="SSF102886">
    <property type="entry name" value="Coproporphyrinogen III oxidase"/>
    <property type="match status" value="1"/>
</dbReference>
<evidence type="ECO:0000256" key="1">
    <source>
        <dbReference type="ARBA" id="ARBA00005168"/>
    </source>
</evidence>
<keyword evidence="7" id="KW-0627">Porphyrin biosynthesis</keyword>
<sequence>MKTETKRTPAASVQAMHALEGVEALQTRFVQGLEKFGGENFQCLEWFRDDGRHGGGRRFGVQDAALLGRASVNVSQVHYDDEPERRLGAATAISTIVHPVDPFQPSVHIHISWTEMKSGRGYWRMMADLNPSVPIEENKERFARALQAAAPEQYEEAREQGDRYFFIPVLNRHRGITHFYLENWNSGDVEADSALAWRVGEAAIDAYLRILQENAAKGFQPSETERAAQLAYHTLYFFQVLTLDRGTTTGLMVHDQNDVGILGSLPPQVDKNLLLSWVSRMPDPQDRLLDRIIRALPNAGICTIDDAVKINLCRAVREHYRHYPEALDLQASGGFAPPTVDNHR</sequence>
<evidence type="ECO:0000256" key="6">
    <source>
        <dbReference type="ARBA" id="ARBA00023133"/>
    </source>
</evidence>
<keyword evidence="5" id="KW-0560">Oxidoreductase</keyword>
<dbReference type="Proteomes" id="UP001290861">
    <property type="component" value="Unassembled WGS sequence"/>
</dbReference>
<keyword evidence="9" id="KW-1185">Reference proteome</keyword>
<dbReference type="PANTHER" id="PTHR10755:SF0">
    <property type="entry name" value="OXYGEN-DEPENDENT COPROPORPHYRINOGEN-III OXIDASE, MITOCHONDRIAL"/>
    <property type="match status" value="1"/>
</dbReference>
<evidence type="ECO:0000256" key="4">
    <source>
        <dbReference type="ARBA" id="ARBA00012869"/>
    </source>
</evidence>
<proteinExistence type="inferred from homology"/>
<dbReference type="RefSeq" id="WP_322609906.1">
    <property type="nucleotide sequence ID" value="NZ_JARVCO010000012.1"/>
</dbReference>
<dbReference type="Gene3D" id="3.40.1500.10">
    <property type="entry name" value="Coproporphyrinogen III oxidase, aerobic"/>
    <property type="match status" value="1"/>
</dbReference>
<dbReference type="InterPro" id="IPR001260">
    <property type="entry name" value="Coprogen_oxidase_aer"/>
</dbReference>
<dbReference type="EC" id="1.3.3.3" evidence="4"/>
<comment type="subunit">
    <text evidence="3">Homodimer.</text>
</comment>
<evidence type="ECO:0000256" key="5">
    <source>
        <dbReference type="ARBA" id="ARBA00023002"/>
    </source>
</evidence>